<accession>A0A1G8XH13</accession>
<feature type="domain" description="Response regulatory" evidence="3">
    <location>
        <begin position="16"/>
        <end position="131"/>
    </location>
</feature>
<keyword evidence="5" id="KW-1185">Reference proteome</keyword>
<organism evidence="4 5">
    <name type="scientific">Halovenus aranensis</name>
    <dbReference type="NCBI Taxonomy" id="890420"/>
    <lineage>
        <taxon>Archaea</taxon>
        <taxon>Methanobacteriati</taxon>
        <taxon>Methanobacteriota</taxon>
        <taxon>Stenosarchaea group</taxon>
        <taxon>Halobacteria</taxon>
        <taxon>Halobacteriales</taxon>
        <taxon>Haloarculaceae</taxon>
        <taxon>Halovenus</taxon>
    </lineage>
</organism>
<evidence type="ECO:0000313" key="4">
    <source>
        <dbReference type="EMBL" id="SDJ89868.1"/>
    </source>
</evidence>
<feature type="modified residue" description="4-aspartylphosphate" evidence="2">
    <location>
        <position position="67"/>
    </location>
</feature>
<dbReference type="InterPro" id="IPR050595">
    <property type="entry name" value="Bact_response_regulator"/>
</dbReference>
<dbReference type="InterPro" id="IPR011006">
    <property type="entry name" value="CheY-like_superfamily"/>
</dbReference>
<dbReference type="STRING" id="890420.SAMN05216226_11175"/>
<sequence length="137" mass="15234">MGVTHSRTADTGADICVLHVDDNPDMLSLTATLLEDEDDRITVRSEAEPAAALEAIEQQRVDCVLSDYEMPEMNGPAFFTAVRRVDETVPFVLFTQKASPEMTDIDAEQLDGHVRKRGSTEQYARLAERILEHVKSA</sequence>
<protein>
    <submittedName>
        <fullName evidence="4">Response regulator receiver domain-containing protein</fullName>
    </submittedName>
</protein>
<evidence type="ECO:0000259" key="3">
    <source>
        <dbReference type="PROSITE" id="PS50110"/>
    </source>
</evidence>
<dbReference type="PANTHER" id="PTHR44591:SF3">
    <property type="entry name" value="RESPONSE REGULATORY DOMAIN-CONTAINING PROTEIN"/>
    <property type="match status" value="1"/>
</dbReference>
<dbReference type="AlphaFoldDB" id="A0A1G8XH13"/>
<dbReference type="Proteomes" id="UP000198856">
    <property type="component" value="Unassembled WGS sequence"/>
</dbReference>
<dbReference type="GO" id="GO:0000160">
    <property type="term" value="P:phosphorelay signal transduction system"/>
    <property type="evidence" value="ECO:0007669"/>
    <property type="project" value="InterPro"/>
</dbReference>
<keyword evidence="1 2" id="KW-0597">Phosphoprotein</keyword>
<dbReference type="PANTHER" id="PTHR44591">
    <property type="entry name" value="STRESS RESPONSE REGULATOR PROTEIN 1"/>
    <property type="match status" value="1"/>
</dbReference>
<gene>
    <name evidence="4" type="ORF">SAMN05216226_11175</name>
</gene>
<dbReference type="CDD" id="cd00156">
    <property type="entry name" value="REC"/>
    <property type="match status" value="1"/>
</dbReference>
<dbReference type="PROSITE" id="PS50110">
    <property type="entry name" value="RESPONSE_REGULATORY"/>
    <property type="match status" value="1"/>
</dbReference>
<reference evidence="4 5" key="1">
    <citation type="submission" date="2016-10" db="EMBL/GenBank/DDBJ databases">
        <authorList>
            <person name="de Groot N.N."/>
        </authorList>
    </citation>
    <scope>NUCLEOTIDE SEQUENCE [LARGE SCALE GENOMIC DNA]</scope>
    <source>
        <strain evidence="4 5">IBRC-M10015</strain>
    </source>
</reference>
<name>A0A1G8XH13_9EURY</name>
<proteinExistence type="predicted"/>
<dbReference type="Pfam" id="PF00072">
    <property type="entry name" value="Response_reg"/>
    <property type="match status" value="1"/>
</dbReference>
<dbReference type="Gene3D" id="3.40.50.2300">
    <property type="match status" value="1"/>
</dbReference>
<evidence type="ECO:0000313" key="5">
    <source>
        <dbReference type="Proteomes" id="UP000198856"/>
    </source>
</evidence>
<evidence type="ECO:0000256" key="2">
    <source>
        <dbReference type="PROSITE-ProRule" id="PRU00169"/>
    </source>
</evidence>
<dbReference type="EMBL" id="FNFC01000011">
    <property type="protein sequence ID" value="SDJ89868.1"/>
    <property type="molecule type" value="Genomic_DNA"/>
</dbReference>
<dbReference type="SUPFAM" id="SSF52172">
    <property type="entry name" value="CheY-like"/>
    <property type="match status" value="1"/>
</dbReference>
<evidence type="ECO:0000256" key="1">
    <source>
        <dbReference type="ARBA" id="ARBA00022553"/>
    </source>
</evidence>
<dbReference type="InterPro" id="IPR001789">
    <property type="entry name" value="Sig_transdc_resp-reg_receiver"/>
</dbReference>
<dbReference type="RefSeq" id="WP_092703325.1">
    <property type="nucleotide sequence ID" value="NZ_FNFC01000011.1"/>
</dbReference>
<dbReference type="SMART" id="SM00448">
    <property type="entry name" value="REC"/>
    <property type="match status" value="1"/>
</dbReference>
<dbReference type="OrthoDB" id="8127at2157"/>